<reference evidence="9 10" key="1">
    <citation type="journal article" date="2019" name="Int. J. Syst. Evol. Microbiol.">
        <title>Lactobacillus salitolerans sp. nov., a novel lactic acid bacterium isolated from spent mushroom substrates.</title>
        <authorList>
            <person name="Tohno M."/>
            <person name="Tanizawa Y."/>
            <person name="Kojima Y."/>
            <person name="Sakamoto M."/>
            <person name="Nakamura Y."/>
            <person name="Ohkuma M."/>
            <person name="Kobayashi H."/>
        </authorList>
    </citation>
    <scope>NUCLEOTIDE SEQUENCE [LARGE SCALE GENOMIC DNA]</scope>
    <source>
        <strain evidence="9 10">YK43</strain>
    </source>
</reference>
<comment type="caution">
    <text evidence="9">The sequence shown here is derived from an EMBL/GenBank/DDBJ whole genome shotgun (WGS) entry which is preliminary data.</text>
</comment>
<dbReference type="EMBL" id="BFFP01000001">
    <property type="protein sequence ID" value="GBG93623.1"/>
    <property type="molecule type" value="Genomic_DNA"/>
</dbReference>
<dbReference type="Pfam" id="PF01032">
    <property type="entry name" value="FecCD"/>
    <property type="match status" value="1"/>
</dbReference>
<evidence type="ECO:0000256" key="1">
    <source>
        <dbReference type="ARBA" id="ARBA00004651"/>
    </source>
</evidence>
<organism evidence="9 10">
    <name type="scientific">Ligilactobacillus salitolerans</name>
    <dbReference type="NCBI Taxonomy" id="1808352"/>
    <lineage>
        <taxon>Bacteria</taxon>
        <taxon>Bacillati</taxon>
        <taxon>Bacillota</taxon>
        <taxon>Bacilli</taxon>
        <taxon>Lactobacillales</taxon>
        <taxon>Lactobacillaceae</taxon>
        <taxon>Ligilactobacillus</taxon>
    </lineage>
</organism>
<dbReference type="Proteomes" id="UP000286848">
    <property type="component" value="Unassembled WGS sequence"/>
</dbReference>
<name>A0A401IQ38_9LACO</name>
<protein>
    <recommendedName>
        <fullName evidence="11">Iron ABC transporter permease</fullName>
    </recommendedName>
</protein>
<dbReference type="PANTHER" id="PTHR30472">
    <property type="entry name" value="FERRIC ENTEROBACTIN TRANSPORT SYSTEM PERMEASE PROTEIN"/>
    <property type="match status" value="1"/>
</dbReference>
<evidence type="ECO:0000256" key="5">
    <source>
        <dbReference type="ARBA" id="ARBA00022692"/>
    </source>
</evidence>
<feature type="transmembrane region" description="Helical" evidence="8">
    <location>
        <begin position="101"/>
        <end position="122"/>
    </location>
</feature>
<evidence type="ECO:0000256" key="6">
    <source>
        <dbReference type="ARBA" id="ARBA00022989"/>
    </source>
</evidence>
<accession>A0A401IQ38</accession>
<dbReference type="PANTHER" id="PTHR30472:SF1">
    <property type="entry name" value="FE(3+) DICITRATE TRANSPORT SYSTEM PERMEASE PROTEIN FECC-RELATED"/>
    <property type="match status" value="1"/>
</dbReference>
<keyword evidence="3" id="KW-0813">Transport</keyword>
<evidence type="ECO:0000256" key="7">
    <source>
        <dbReference type="ARBA" id="ARBA00023136"/>
    </source>
</evidence>
<dbReference type="GO" id="GO:0033214">
    <property type="term" value="P:siderophore-iron import into cell"/>
    <property type="evidence" value="ECO:0007669"/>
    <property type="project" value="TreeGrafter"/>
</dbReference>
<dbReference type="GO" id="GO:0005886">
    <property type="term" value="C:plasma membrane"/>
    <property type="evidence" value="ECO:0007669"/>
    <property type="project" value="UniProtKB-SubCell"/>
</dbReference>
<proteinExistence type="inferred from homology"/>
<dbReference type="InterPro" id="IPR000522">
    <property type="entry name" value="ABC_transptr_permease_BtuC"/>
</dbReference>
<dbReference type="InterPro" id="IPR037294">
    <property type="entry name" value="ABC_BtuC-like"/>
</dbReference>
<comment type="subcellular location">
    <subcellularLocation>
        <location evidence="1">Cell membrane</location>
        <topology evidence="1">Multi-pass membrane protein</topology>
    </subcellularLocation>
</comment>
<gene>
    <name evidence="9" type="ORF">LFYK43_00820</name>
</gene>
<feature type="transmembrane region" description="Helical" evidence="8">
    <location>
        <begin position="172"/>
        <end position="193"/>
    </location>
</feature>
<keyword evidence="4" id="KW-1003">Cell membrane</keyword>
<dbReference type="GO" id="GO:0022857">
    <property type="term" value="F:transmembrane transporter activity"/>
    <property type="evidence" value="ECO:0007669"/>
    <property type="project" value="InterPro"/>
</dbReference>
<sequence length="196" mass="20374">MATTVASIFLGVKDISAVEVLAALFKLETAKPLVISVVHKRILRTCFALMCGAALGVSGVLMQAVTRNPLADPSILGINSGASFFVVSGIAFLQITTAGEYIVLALLGAFVAAGLVFGVVALGHKMSPLTLILSGTAVSIVFSSLVTTVVLVKQDALDSYRFWQVGSLGGASWHGLMLFLPILLLGILGLFCVPQP</sequence>
<feature type="transmembrane region" description="Helical" evidence="8">
    <location>
        <begin position="74"/>
        <end position="95"/>
    </location>
</feature>
<feature type="transmembrane region" description="Helical" evidence="8">
    <location>
        <begin position="129"/>
        <end position="152"/>
    </location>
</feature>
<feature type="transmembrane region" description="Helical" evidence="8">
    <location>
        <begin position="41"/>
        <end position="62"/>
    </location>
</feature>
<evidence type="ECO:0000256" key="8">
    <source>
        <dbReference type="SAM" id="Phobius"/>
    </source>
</evidence>
<evidence type="ECO:0000313" key="9">
    <source>
        <dbReference type="EMBL" id="GBG93623.1"/>
    </source>
</evidence>
<evidence type="ECO:0000313" key="10">
    <source>
        <dbReference type="Proteomes" id="UP000286848"/>
    </source>
</evidence>
<evidence type="ECO:0008006" key="11">
    <source>
        <dbReference type="Google" id="ProtNLM"/>
    </source>
</evidence>
<keyword evidence="10" id="KW-1185">Reference proteome</keyword>
<dbReference type="Gene3D" id="1.10.3470.10">
    <property type="entry name" value="ABC transporter involved in vitamin B12 uptake, BtuC"/>
    <property type="match status" value="1"/>
</dbReference>
<keyword evidence="5 8" id="KW-0812">Transmembrane</keyword>
<evidence type="ECO:0000256" key="2">
    <source>
        <dbReference type="ARBA" id="ARBA00007935"/>
    </source>
</evidence>
<evidence type="ECO:0000256" key="3">
    <source>
        <dbReference type="ARBA" id="ARBA00022448"/>
    </source>
</evidence>
<dbReference type="SUPFAM" id="SSF81345">
    <property type="entry name" value="ABC transporter involved in vitamin B12 uptake, BtuC"/>
    <property type="match status" value="1"/>
</dbReference>
<dbReference type="AlphaFoldDB" id="A0A401IQ38"/>
<comment type="similarity">
    <text evidence="2">Belongs to the binding-protein-dependent transport system permease family. FecCD subfamily.</text>
</comment>
<keyword evidence="7 8" id="KW-0472">Membrane</keyword>
<evidence type="ECO:0000256" key="4">
    <source>
        <dbReference type="ARBA" id="ARBA00022475"/>
    </source>
</evidence>
<keyword evidence="6 8" id="KW-1133">Transmembrane helix</keyword>